<keyword evidence="2" id="KW-1185">Reference proteome</keyword>
<dbReference type="HOGENOM" id="CLU_2501509_0_0_1"/>
<dbReference type="AlphaFoldDB" id="A0A0D3H6B6"/>
<evidence type="ECO:0000313" key="1">
    <source>
        <dbReference type="EnsemblPlants" id="OBART09G08610.1"/>
    </source>
</evidence>
<dbReference type="Gramene" id="OBART09G08610.1">
    <property type="protein sequence ID" value="OBART09G08610.1"/>
    <property type="gene ID" value="OBART09G08610"/>
</dbReference>
<dbReference type="EnsemblPlants" id="OBART09G08610.1">
    <property type="protein sequence ID" value="OBART09G08610.1"/>
    <property type="gene ID" value="OBART09G08610"/>
</dbReference>
<sequence>MATNDTEHTSAGHSTMMLGWCNPTESCSWSLCTTWSLEIGVDLFETGEGGGDEHARQEIIFLGRVVGVRSVGAEIRPTHMSVTYWP</sequence>
<dbReference type="Proteomes" id="UP000026960">
    <property type="component" value="Chromosome 9"/>
</dbReference>
<dbReference type="PaxDb" id="65489-OBART09G08610.1"/>
<reference evidence="1" key="2">
    <citation type="submission" date="2015-03" db="UniProtKB">
        <authorList>
            <consortium name="EnsemblPlants"/>
        </authorList>
    </citation>
    <scope>IDENTIFICATION</scope>
</reference>
<organism evidence="1">
    <name type="scientific">Oryza barthii</name>
    <dbReference type="NCBI Taxonomy" id="65489"/>
    <lineage>
        <taxon>Eukaryota</taxon>
        <taxon>Viridiplantae</taxon>
        <taxon>Streptophyta</taxon>
        <taxon>Embryophyta</taxon>
        <taxon>Tracheophyta</taxon>
        <taxon>Spermatophyta</taxon>
        <taxon>Magnoliopsida</taxon>
        <taxon>Liliopsida</taxon>
        <taxon>Poales</taxon>
        <taxon>Poaceae</taxon>
        <taxon>BOP clade</taxon>
        <taxon>Oryzoideae</taxon>
        <taxon>Oryzeae</taxon>
        <taxon>Oryzinae</taxon>
        <taxon>Oryza</taxon>
    </lineage>
</organism>
<accession>A0A0D3H6B6</accession>
<name>A0A0D3H6B6_9ORYZ</name>
<proteinExistence type="predicted"/>
<reference evidence="1" key="1">
    <citation type="journal article" date="2009" name="Rice">
        <title>De Novo Next Generation Sequencing of Plant Genomes.</title>
        <authorList>
            <person name="Rounsley S."/>
            <person name="Marri P.R."/>
            <person name="Yu Y."/>
            <person name="He R."/>
            <person name="Sisneros N."/>
            <person name="Goicoechea J.L."/>
            <person name="Lee S.J."/>
            <person name="Angelova A."/>
            <person name="Kudrna D."/>
            <person name="Luo M."/>
            <person name="Affourtit J."/>
            <person name="Desany B."/>
            <person name="Knight J."/>
            <person name="Niazi F."/>
            <person name="Egholm M."/>
            <person name="Wing R.A."/>
        </authorList>
    </citation>
    <scope>NUCLEOTIDE SEQUENCE [LARGE SCALE GENOMIC DNA]</scope>
    <source>
        <strain evidence="1">cv. IRGC 105608</strain>
    </source>
</reference>
<protein>
    <submittedName>
        <fullName evidence="1">Uncharacterized protein</fullName>
    </submittedName>
</protein>
<evidence type="ECO:0000313" key="2">
    <source>
        <dbReference type="Proteomes" id="UP000026960"/>
    </source>
</evidence>